<comment type="subcellular location">
    <subcellularLocation>
        <location evidence="1">Cell membrane</location>
        <topology evidence="1">Multi-pass membrane protein</topology>
    </subcellularLocation>
</comment>
<evidence type="ECO:0000256" key="1">
    <source>
        <dbReference type="ARBA" id="ARBA00004651"/>
    </source>
</evidence>
<dbReference type="RefSeq" id="WP_016112660.1">
    <property type="nucleotide sequence ID" value="NZ_CP189809.1"/>
</dbReference>
<evidence type="ECO:0000313" key="8">
    <source>
        <dbReference type="Proteomes" id="UP000195321"/>
    </source>
</evidence>
<accession>A0A1Y3MJF1</accession>
<reference evidence="7 8" key="1">
    <citation type="submission" date="2017-02" db="EMBL/GenBank/DDBJ databases">
        <title>Bacillus pseudomycoides isolate FSL K6-0042.</title>
        <authorList>
            <person name="Kovac J."/>
        </authorList>
    </citation>
    <scope>NUCLEOTIDE SEQUENCE [LARGE SCALE GENOMIC DNA]</scope>
    <source>
        <strain evidence="7 8">FSL K6-0042</strain>
    </source>
</reference>
<protein>
    <submittedName>
        <fullName evidence="7">ABC transporter permease</fullName>
    </submittedName>
</protein>
<evidence type="ECO:0000259" key="6">
    <source>
        <dbReference type="Pfam" id="PF12698"/>
    </source>
</evidence>
<dbReference type="PANTHER" id="PTHR30294:SF29">
    <property type="entry name" value="MULTIDRUG ABC TRANSPORTER PERMEASE YBHS-RELATED"/>
    <property type="match status" value="1"/>
</dbReference>
<evidence type="ECO:0000256" key="5">
    <source>
        <dbReference type="ARBA" id="ARBA00023136"/>
    </source>
</evidence>
<dbReference type="EMBL" id="MWPX01000003">
    <property type="protein sequence ID" value="OUM49944.1"/>
    <property type="molecule type" value="Genomic_DNA"/>
</dbReference>
<dbReference type="GO" id="GO:0140359">
    <property type="term" value="F:ABC-type transporter activity"/>
    <property type="evidence" value="ECO:0007669"/>
    <property type="project" value="InterPro"/>
</dbReference>
<comment type="caution">
    <text evidence="7">The sequence shown here is derived from an EMBL/GenBank/DDBJ whole genome shotgun (WGS) entry which is preliminary data.</text>
</comment>
<name>A0A1Y3MJF1_9BACI</name>
<gene>
    <name evidence="7" type="ORF">BW425_04815</name>
</gene>
<keyword evidence="4" id="KW-1133">Transmembrane helix</keyword>
<dbReference type="Pfam" id="PF12698">
    <property type="entry name" value="ABC2_membrane_3"/>
    <property type="match status" value="1"/>
</dbReference>
<evidence type="ECO:0000256" key="4">
    <source>
        <dbReference type="ARBA" id="ARBA00022989"/>
    </source>
</evidence>
<proteinExistence type="predicted"/>
<dbReference type="GO" id="GO:0005886">
    <property type="term" value="C:plasma membrane"/>
    <property type="evidence" value="ECO:0007669"/>
    <property type="project" value="UniProtKB-SubCell"/>
</dbReference>
<evidence type="ECO:0000256" key="2">
    <source>
        <dbReference type="ARBA" id="ARBA00022475"/>
    </source>
</evidence>
<evidence type="ECO:0000313" key="7">
    <source>
        <dbReference type="EMBL" id="OUM49944.1"/>
    </source>
</evidence>
<dbReference type="AlphaFoldDB" id="A0A1Y3MJF1"/>
<dbReference type="InterPro" id="IPR051449">
    <property type="entry name" value="ABC-2_transporter_component"/>
</dbReference>
<keyword evidence="2" id="KW-1003">Cell membrane</keyword>
<evidence type="ECO:0000256" key="3">
    <source>
        <dbReference type="ARBA" id="ARBA00022692"/>
    </source>
</evidence>
<sequence length="235" mass="26140">MTFSMRRVSAILRKEMQDLKNNAQILLMAILPLGLALFYKQMGQGKEFMGGFVIVMILCMVTTISQATLIAEEKEKHTLRVLMLSPASPFEIIIGKALPIIVLTFAISFLNLFILDVLQGNMLFMFLLMLLGTLVFIIFGTIIALLAKNLVQVSVIASPVAMVLLMTPVLSNVIKNDILKNILSYLPTNHIFEAFVSIVEGKDFSAIAADLINVSIWLVISIIVCLFVYKKKQLD</sequence>
<keyword evidence="5" id="KW-0472">Membrane</keyword>
<dbReference type="Proteomes" id="UP000195321">
    <property type="component" value="Unassembled WGS sequence"/>
</dbReference>
<organism evidence="7 8">
    <name type="scientific">Bacillus pseudomycoides</name>
    <dbReference type="NCBI Taxonomy" id="64104"/>
    <lineage>
        <taxon>Bacteria</taxon>
        <taxon>Bacillati</taxon>
        <taxon>Bacillota</taxon>
        <taxon>Bacilli</taxon>
        <taxon>Bacillales</taxon>
        <taxon>Bacillaceae</taxon>
        <taxon>Bacillus</taxon>
        <taxon>Bacillus cereus group</taxon>
    </lineage>
</organism>
<dbReference type="InterPro" id="IPR013525">
    <property type="entry name" value="ABC2_TM"/>
</dbReference>
<dbReference type="PANTHER" id="PTHR30294">
    <property type="entry name" value="MEMBRANE COMPONENT OF ABC TRANSPORTER YHHJ-RELATED"/>
    <property type="match status" value="1"/>
</dbReference>
<keyword evidence="3" id="KW-0812">Transmembrane</keyword>
<feature type="domain" description="ABC-2 type transporter transmembrane" evidence="6">
    <location>
        <begin position="26"/>
        <end position="226"/>
    </location>
</feature>